<dbReference type="InterPro" id="IPR036390">
    <property type="entry name" value="WH_DNA-bd_sf"/>
</dbReference>
<keyword evidence="6" id="KW-1185">Reference proteome</keyword>
<dbReference type="RefSeq" id="WP_114958554.1">
    <property type="nucleotide sequence ID" value="NZ_JBHSJF010000006.1"/>
</dbReference>
<proteinExistence type="predicted"/>
<dbReference type="PROSITE" id="PS51063">
    <property type="entry name" value="HTH_CRP_2"/>
    <property type="match status" value="1"/>
</dbReference>
<dbReference type="SMART" id="SM00419">
    <property type="entry name" value="HTH_CRP"/>
    <property type="match status" value="1"/>
</dbReference>
<keyword evidence="2" id="KW-0238">DNA-binding</keyword>
<evidence type="ECO:0000256" key="1">
    <source>
        <dbReference type="ARBA" id="ARBA00023015"/>
    </source>
</evidence>
<keyword evidence="3" id="KW-0804">Transcription</keyword>
<gene>
    <name evidence="5" type="ORF">ACFPFW_08345</name>
</gene>
<dbReference type="Gene3D" id="2.60.120.10">
    <property type="entry name" value="Jelly Rolls"/>
    <property type="match status" value="1"/>
</dbReference>
<reference evidence="6" key="1">
    <citation type="journal article" date="2019" name="Int. J. Syst. Evol. Microbiol.">
        <title>The Global Catalogue of Microorganisms (GCM) 10K type strain sequencing project: providing services to taxonomists for standard genome sequencing and annotation.</title>
        <authorList>
            <consortium name="The Broad Institute Genomics Platform"/>
            <consortium name="The Broad Institute Genome Sequencing Center for Infectious Disease"/>
            <person name="Wu L."/>
            <person name="Ma J."/>
        </authorList>
    </citation>
    <scope>NUCLEOTIDE SEQUENCE [LARGE SCALE GENOMIC DNA]</scope>
    <source>
        <strain evidence="6">CGMCC 1.16444</strain>
    </source>
</reference>
<name>A0ABV9YZN9_9HYPH</name>
<keyword evidence="1" id="KW-0805">Transcription regulation</keyword>
<dbReference type="InterPro" id="IPR012318">
    <property type="entry name" value="HTH_CRP"/>
</dbReference>
<dbReference type="InterPro" id="IPR018490">
    <property type="entry name" value="cNMP-bd_dom_sf"/>
</dbReference>
<evidence type="ECO:0000313" key="5">
    <source>
        <dbReference type="EMBL" id="MFC5068026.1"/>
    </source>
</evidence>
<evidence type="ECO:0000259" key="4">
    <source>
        <dbReference type="PROSITE" id="PS51063"/>
    </source>
</evidence>
<dbReference type="InterPro" id="IPR014710">
    <property type="entry name" value="RmlC-like_jellyroll"/>
</dbReference>
<organism evidence="5 6">
    <name type="scientific">Flaviflagellibacter deserti</name>
    <dbReference type="NCBI Taxonomy" id="2267266"/>
    <lineage>
        <taxon>Bacteria</taxon>
        <taxon>Pseudomonadati</taxon>
        <taxon>Pseudomonadota</taxon>
        <taxon>Alphaproteobacteria</taxon>
        <taxon>Hyphomicrobiales</taxon>
        <taxon>Flaviflagellibacter</taxon>
    </lineage>
</organism>
<dbReference type="EMBL" id="JBHSJF010000006">
    <property type="protein sequence ID" value="MFC5068026.1"/>
    <property type="molecule type" value="Genomic_DNA"/>
</dbReference>
<dbReference type="InterPro" id="IPR036388">
    <property type="entry name" value="WH-like_DNA-bd_sf"/>
</dbReference>
<sequence length="241" mass="27440">MSLHLSLIYPLIRKLESIFNLSPEEYDALASLPLVARTIRGDQDIARDHDRPSQCCILLDGLLYRYKLLGEGKRQIFSFHIAGDIPDLQSLHLQVMDHNIGTVVQSSVAFVPHGTMNRLIDEHPRIRNALWRDTLIDAAIFREWMAGLGRRDAYGRIAHFLCELFVRYSAVGLSNGHKIELPITQEKLGDALGLSTVHINRTLQTLRADGLIRWDRGHLNITDWNGLKRAATFDDTYLHLI</sequence>
<comment type="caution">
    <text evidence="5">The sequence shown here is derived from an EMBL/GenBank/DDBJ whole genome shotgun (WGS) entry which is preliminary data.</text>
</comment>
<dbReference type="Gene3D" id="1.10.10.10">
    <property type="entry name" value="Winged helix-like DNA-binding domain superfamily/Winged helix DNA-binding domain"/>
    <property type="match status" value="1"/>
</dbReference>
<dbReference type="CDD" id="cd00038">
    <property type="entry name" value="CAP_ED"/>
    <property type="match status" value="1"/>
</dbReference>
<evidence type="ECO:0000256" key="2">
    <source>
        <dbReference type="ARBA" id="ARBA00023125"/>
    </source>
</evidence>
<accession>A0ABV9YZN9</accession>
<dbReference type="SUPFAM" id="SSF46785">
    <property type="entry name" value="Winged helix' DNA-binding domain"/>
    <property type="match status" value="1"/>
</dbReference>
<evidence type="ECO:0000313" key="6">
    <source>
        <dbReference type="Proteomes" id="UP001595796"/>
    </source>
</evidence>
<dbReference type="Proteomes" id="UP001595796">
    <property type="component" value="Unassembled WGS sequence"/>
</dbReference>
<protein>
    <submittedName>
        <fullName evidence="5">Crp/Fnr family transcriptional regulator</fullName>
    </submittedName>
</protein>
<feature type="domain" description="HTH crp-type" evidence="4">
    <location>
        <begin position="151"/>
        <end position="225"/>
    </location>
</feature>
<dbReference type="SUPFAM" id="SSF51206">
    <property type="entry name" value="cAMP-binding domain-like"/>
    <property type="match status" value="1"/>
</dbReference>
<evidence type="ECO:0000256" key="3">
    <source>
        <dbReference type="ARBA" id="ARBA00023163"/>
    </source>
</evidence>
<dbReference type="InterPro" id="IPR000595">
    <property type="entry name" value="cNMP-bd_dom"/>
</dbReference>
<dbReference type="Pfam" id="PF13545">
    <property type="entry name" value="HTH_Crp_2"/>
    <property type="match status" value="1"/>
</dbReference>